<organism evidence="3">
    <name type="scientific">marine sediment metagenome</name>
    <dbReference type="NCBI Taxonomy" id="412755"/>
    <lineage>
        <taxon>unclassified sequences</taxon>
        <taxon>metagenomes</taxon>
        <taxon>ecological metagenomes</taxon>
    </lineage>
</organism>
<dbReference type="InterPro" id="IPR025202">
    <property type="entry name" value="PLD-like_dom"/>
</dbReference>
<feature type="non-terminal residue" evidence="3">
    <location>
        <position position="1"/>
    </location>
</feature>
<dbReference type="Pfam" id="PF13091">
    <property type="entry name" value="PLDc_2"/>
    <property type="match status" value="1"/>
</dbReference>
<dbReference type="InterPro" id="IPR006935">
    <property type="entry name" value="Helicase/UvrB_N"/>
</dbReference>
<dbReference type="InterPro" id="IPR027417">
    <property type="entry name" value="P-loop_NTPase"/>
</dbReference>
<evidence type="ECO:0000256" key="1">
    <source>
        <dbReference type="ARBA" id="ARBA00022801"/>
    </source>
</evidence>
<accession>X1J0K2</accession>
<dbReference type="GO" id="GO:0005524">
    <property type="term" value="F:ATP binding"/>
    <property type="evidence" value="ECO:0007669"/>
    <property type="project" value="InterPro"/>
</dbReference>
<dbReference type="Pfam" id="PF04851">
    <property type="entry name" value="ResIII"/>
    <property type="match status" value="1"/>
</dbReference>
<keyword evidence="1" id="KW-0378">Hydrolase</keyword>
<gene>
    <name evidence="3" type="ORF">S03H2_42133</name>
</gene>
<dbReference type="EMBL" id="BARU01026207">
    <property type="protein sequence ID" value="GAH75020.1"/>
    <property type="molecule type" value="Genomic_DNA"/>
</dbReference>
<dbReference type="PANTHER" id="PTHR45766:SF6">
    <property type="entry name" value="SWI_SNF-RELATED MATRIX-ASSOCIATED ACTIN-DEPENDENT REGULATOR OF CHROMATIN SUBFAMILY A-LIKE PROTEIN 1"/>
    <property type="match status" value="1"/>
</dbReference>
<evidence type="ECO:0000313" key="3">
    <source>
        <dbReference type="EMBL" id="GAH75020.1"/>
    </source>
</evidence>
<reference evidence="3" key="1">
    <citation type="journal article" date="2014" name="Front. Microbiol.">
        <title>High frequency of phylogenetically diverse reductive dehalogenase-homologous genes in deep subseafloor sedimentary metagenomes.</title>
        <authorList>
            <person name="Kawai M."/>
            <person name="Futagami T."/>
            <person name="Toyoda A."/>
            <person name="Takaki Y."/>
            <person name="Nishi S."/>
            <person name="Hori S."/>
            <person name="Arai W."/>
            <person name="Tsubouchi T."/>
            <person name="Morono Y."/>
            <person name="Uchiyama I."/>
            <person name="Ito T."/>
            <person name="Fujiyama A."/>
            <person name="Inagaki F."/>
            <person name="Takami H."/>
        </authorList>
    </citation>
    <scope>NUCLEOTIDE SEQUENCE</scope>
    <source>
        <strain evidence="3">Expedition CK06-06</strain>
    </source>
</reference>
<sequence>NGTLEIKKTLQPNHAKLYIFENQKEFSQGGDYPGTVITGSSNLSRSGLRGRFEINVVFRDTMNFSEAYKIFQDLWENAVTIVDKNNINEFLYNVVEKIWIDKLPKPFLLYIRVLQEYFDEHIKDSVIRLPAEITRGRYMNLKYQIDAVKKALDVIQRHNGVIIADVVGLGKSIIASAIAYNLNIKTIVIAPPHLKSQWIDYCYDFEFPAKVYSSGKIEQAIEENDQDEEKLLIIDEAHKYRNELTIDYANLHKLCQRNKIVLLSATPFITG</sequence>
<dbReference type="PROSITE" id="PS51192">
    <property type="entry name" value="HELICASE_ATP_BIND_1"/>
    <property type="match status" value="1"/>
</dbReference>
<name>X1J0K2_9ZZZZ</name>
<dbReference type="Gene3D" id="3.40.50.300">
    <property type="entry name" value="P-loop containing nucleotide triphosphate hydrolases"/>
    <property type="match status" value="1"/>
</dbReference>
<dbReference type="InterPro" id="IPR014001">
    <property type="entry name" value="Helicase_ATP-bd"/>
</dbReference>
<dbReference type="Gene3D" id="3.30.870.10">
    <property type="entry name" value="Endonuclease Chain A"/>
    <property type="match status" value="1"/>
</dbReference>
<comment type="caution">
    <text evidence="3">The sequence shown here is derived from an EMBL/GenBank/DDBJ whole genome shotgun (WGS) entry which is preliminary data.</text>
</comment>
<dbReference type="AlphaFoldDB" id="X1J0K2"/>
<feature type="domain" description="Helicase ATP-binding" evidence="2">
    <location>
        <begin position="152"/>
        <end position="271"/>
    </location>
</feature>
<dbReference type="GO" id="GO:0016787">
    <property type="term" value="F:hydrolase activity"/>
    <property type="evidence" value="ECO:0007669"/>
    <property type="project" value="UniProtKB-KW"/>
</dbReference>
<dbReference type="SUPFAM" id="SSF52540">
    <property type="entry name" value="P-loop containing nucleoside triphosphate hydrolases"/>
    <property type="match status" value="1"/>
</dbReference>
<dbReference type="PANTHER" id="PTHR45766">
    <property type="entry name" value="DNA ANNEALING HELICASE AND ENDONUCLEASE ZRANB3 FAMILY MEMBER"/>
    <property type="match status" value="1"/>
</dbReference>
<protein>
    <recommendedName>
        <fullName evidence="2">Helicase ATP-binding domain-containing protein</fullName>
    </recommendedName>
</protein>
<evidence type="ECO:0000259" key="2">
    <source>
        <dbReference type="PROSITE" id="PS51192"/>
    </source>
</evidence>
<dbReference type="SUPFAM" id="SSF56024">
    <property type="entry name" value="Phospholipase D/nuclease"/>
    <property type="match status" value="1"/>
</dbReference>
<dbReference type="GO" id="GO:0003677">
    <property type="term" value="F:DNA binding"/>
    <property type="evidence" value="ECO:0007669"/>
    <property type="project" value="InterPro"/>
</dbReference>
<proteinExistence type="predicted"/>
<feature type="non-terminal residue" evidence="3">
    <location>
        <position position="271"/>
    </location>
</feature>